<feature type="region of interest" description="Disordered" evidence="2">
    <location>
        <begin position="975"/>
        <end position="1002"/>
    </location>
</feature>
<dbReference type="HOGENOM" id="CLU_231712_0_0_1"/>
<dbReference type="Proteomes" id="UP000015102">
    <property type="component" value="Unassembled WGS sequence"/>
</dbReference>
<feature type="compositionally biased region" description="Basic and acidic residues" evidence="2">
    <location>
        <begin position="132"/>
        <end position="153"/>
    </location>
</feature>
<feature type="compositionally biased region" description="Polar residues" evidence="2">
    <location>
        <begin position="330"/>
        <end position="348"/>
    </location>
</feature>
<dbReference type="OMA" id="MENTHNT"/>
<feature type="compositionally biased region" description="Basic and acidic residues" evidence="2">
    <location>
        <begin position="1070"/>
        <end position="1083"/>
    </location>
</feature>
<feature type="compositionally biased region" description="Basic and acidic residues" evidence="2">
    <location>
        <begin position="2114"/>
        <end position="2156"/>
    </location>
</feature>
<feature type="compositionally biased region" description="Basic and acidic residues" evidence="2">
    <location>
        <begin position="465"/>
        <end position="482"/>
    </location>
</feature>
<evidence type="ECO:0000313" key="4">
    <source>
        <dbReference type="Proteomes" id="UP000015102"/>
    </source>
</evidence>
<evidence type="ECO:0000313" key="3">
    <source>
        <dbReference type="EnsemblMetazoa" id="MESCA006889-PA"/>
    </source>
</evidence>
<dbReference type="EMBL" id="CAQQ02003712">
    <property type="status" value="NOT_ANNOTATED_CDS"/>
    <property type="molecule type" value="Genomic_DNA"/>
</dbReference>
<feature type="compositionally biased region" description="Basic and acidic residues" evidence="2">
    <location>
        <begin position="1050"/>
        <end position="1061"/>
    </location>
</feature>
<feature type="compositionally biased region" description="Basic and acidic residues" evidence="2">
    <location>
        <begin position="209"/>
        <end position="231"/>
    </location>
</feature>
<feature type="compositionally biased region" description="Polar residues" evidence="2">
    <location>
        <begin position="923"/>
        <end position="932"/>
    </location>
</feature>
<feature type="region of interest" description="Disordered" evidence="2">
    <location>
        <begin position="463"/>
        <end position="482"/>
    </location>
</feature>
<keyword evidence="1" id="KW-0175">Coiled coil</keyword>
<dbReference type="Gene3D" id="1.20.120.20">
    <property type="entry name" value="Apolipoprotein"/>
    <property type="match status" value="2"/>
</dbReference>
<reference evidence="4" key="1">
    <citation type="submission" date="2013-02" db="EMBL/GenBank/DDBJ databases">
        <authorList>
            <person name="Hughes D."/>
        </authorList>
    </citation>
    <scope>NUCLEOTIDE SEQUENCE</scope>
    <source>
        <strain>Durham</strain>
        <strain evidence="4">NC isolate 2 -- Noor lab</strain>
    </source>
</reference>
<reference evidence="3" key="2">
    <citation type="submission" date="2015-06" db="UniProtKB">
        <authorList>
            <consortium name="EnsemblMetazoa"/>
        </authorList>
    </citation>
    <scope>IDENTIFICATION</scope>
</reference>
<feature type="compositionally biased region" description="Basic and acidic residues" evidence="2">
    <location>
        <begin position="538"/>
        <end position="547"/>
    </location>
</feature>
<feature type="compositionally biased region" description="Polar residues" evidence="2">
    <location>
        <begin position="1123"/>
        <end position="1143"/>
    </location>
</feature>
<feature type="compositionally biased region" description="Basic and acidic residues" evidence="2">
    <location>
        <begin position="564"/>
        <end position="600"/>
    </location>
</feature>
<feature type="compositionally biased region" description="Acidic residues" evidence="2">
    <location>
        <begin position="424"/>
        <end position="433"/>
    </location>
</feature>
<keyword evidence="4" id="KW-1185">Reference proteome</keyword>
<feature type="compositionally biased region" description="Basic and acidic residues" evidence="2">
    <location>
        <begin position="94"/>
        <end position="108"/>
    </location>
</feature>
<feature type="compositionally biased region" description="Basic and acidic residues" evidence="2">
    <location>
        <begin position="1153"/>
        <end position="1164"/>
    </location>
</feature>
<dbReference type="EMBL" id="CAQQ02003713">
    <property type="status" value="NOT_ANNOTATED_CDS"/>
    <property type="molecule type" value="Genomic_DNA"/>
</dbReference>
<feature type="region of interest" description="Disordered" evidence="2">
    <location>
        <begin position="909"/>
        <end position="959"/>
    </location>
</feature>
<feature type="compositionally biased region" description="Basic and acidic residues" evidence="2">
    <location>
        <begin position="652"/>
        <end position="675"/>
    </location>
</feature>
<feature type="region of interest" description="Disordered" evidence="2">
    <location>
        <begin position="622"/>
        <end position="723"/>
    </location>
</feature>
<feature type="region of interest" description="Disordered" evidence="2">
    <location>
        <begin position="504"/>
        <end position="608"/>
    </location>
</feature>
<feature type="region of interest" description="Disordered" evidence="2">
    <location>
        <begin position="837"/>
        <end position="884"/>
    </location>
</feature>
<dbReference type="STRING" id="36166.T1GT67"/>
<dbReference type="EMBL" id="CAQQ02003711">
    <property type="status" value="NOT_ANNOTATED_CDS"/>
    <property type="molecule type" value="Genomic_DNA"/>
</dbReference>
<feature type="compositionally biased region" description="Polar residues" evidence="2">
    <location>
        <begin position="191"/>
        <end position="208"/>
    </location>
</feature>
<dbReference type="EMBL" id="CAQQ02003715">
    <property type="status" value="NOT_ANNOTATED_CDS"/>
    <property type="molecule type" value="Genomic_DNA"/>
</dbReference>
<feature type="compositionally biased region" description="Polar residues" evidence="2">
    <location>
        <begin position="1091"/>
        <end position="1100"/>
    </location>
</feature>
<dbReference type="EMBL" id="CAQQ02003714">
    <property type="status" value="NOT_ANNOTATED_CDS"/>
    <property type="molecule type" value="Genomic_DNA"/>
</dbReference>
<feature type="compositionally biased region" description="Basic and acidic residues" evidence="2">
    <location>
        <begin position="504"/>
        <end position="523"/>
    </location>
</feature>
<feature type="region of interest" description="Disordered" evidence="2">
    <location>
        <begin position="378"/>
        <end position="436"/>
    </location>
</feature>
<feature type="compositionally biased region" description="Polar residues" evidence="2">
    <location>
        <begin position="167"/>
        <end position="180"/>
    </location>
</feature>
<feature type="region of interest" description="Disordered" evidence="2">
    <location>
        <begin position="1043"/>
        <end position="1164"/>
    </location>
</feature>
<feature type="region of interest" description="Disordered" evidence="2">
    <location>
        <begin position="319"/>
        <end position="352"/>
    </location>
</feature>
<sequence>MTTSSVDDSRDVKETTIANADEVNSNYTAKDLDINTSKAVQEDSKEKQENNIGVIKNLGEDISAESSEDILDKFNTITDNNEPLEMPSSSVENNVDKEASRDVGKVNDENIEEPEIIKEVHGSSEGNDLDIDDSKDVQENMEERRISKEEQRDINSITGNAEPLEIPSSSQAEIIGNSGNIPFKGQDKETNASTDEVGSNLDIDTSKTVQEDSREKQEENVVIKNISKEEAGEPLEMTSTEAEVNNDKEGSEDVVKYKDINIEKAEDFDNTIPIPQRVHSNSAEDDLDIDTPKHVQENTTEEEQENIDVTKNLVSEISKEELGEQRDTNLGKNNEIASSTPPESSILNDSGILPDFQENINEDNGLQEIIHEYKITHPNSGHHEHHHHHHHLHKDPSIDLPLHKDPSVDLQSKEEPETEISSSESEDDEEVEGLEQLINENHSFIFDKNTLLKLEGESVDTNLESADKIKSQESSEDISKVDKDFVEKAGEELSKADRPEIKAEAYLTDRSDTMRSSMEEVSKEIGASEGSLSEYDMDSSKPIRVDTFDNEVSRPSNEVSDAGAKNDEKAHIDLINNEKMHSVESRKNEENVPETHKENSQNDEFDIDNSKLIRFDTIRNEVSHVSSEDSNEFVNNDEKLQTETLDSDTINENEKIHITESKNEQHLPESHKDELIDSNSDSISTDSIEASVNKNGANLENEITRPNSDGDKSSSSVEELLRNDSEELGSVVLVNKNHQDNRDGLVELLGKLLTETKDPLGVSMKEPYDAEKEKIDSRKDSVEELERKNSDEEGSITLTNAPKNFITNEYKFDRSKLEKQEDEVKQESFVVLDSSNISSKSVAEDSTSDHIKTNTSKDLTEEEIAKNTPGINESKPGEPQISKAEYDFMKHRIRKGMSDNVAVIIPTLRESTVPIKKKAHSAEGQTTRSRSPTKAVVKKPVEKKPAPKKKKLVEQDSEDNDVVIVSGRSVVSKKPLREKKWSKLENEPIKKNPPRIKRSIDYVKQNAENVASSSRARSKSKDISNISEKILAADAVLNASKAIRGSASRKSKDSVSQRVSEEEVGGDSLKGSEKEGSSSKDKQFQGIEAAISSSGNQVLIKNNKDSEKEGLPCIPSPDVLPKTNITDPNLNNNEASKLSSKNQELIEASNKNGADESRISPREQFKLKGKHVSFDESPATDIMKTLHSSVNEPELPQIESRINIEEDTKPIQEENISKIVANVKTDLPHISDNIEIDEKAEHIEKIDATKFVQDARPEVPQISNNVEIDEITKYTDIEESVSKSVEDALSIGLNIIKGVDPLNKTFSKEAVLEDRLQEEIANSKKESQNVSKYISDRLSATKKFLDESLAQLSKETHKERLSKEKVNKAEKDRSINLVNMVPDVSENFSGENREINEELEKDLQKGVMDSSAKLDSGNEDQKIRNIDDKDISIKEVSNEIESMLSKPLEDTKEELSSPSMLVKDELKELVQQGSKSKSDIDKSLISVEKEIDKAVNHGNEKATEIISDQANALDKEAKQLKENIVEAGSSIQKSLDQNIDQTLEVTYNEVNNTLSGMDKNIDKILKDESQEFQNSIKDESEGVKEIAGKGGSIIKEAVQDVGQKIKEVEKEVDKVVDHGTESVNEVSEAADIIGKSLSEDLQSVEKLIKDDSKKLKDNLENEASGVEEKVKKAELSVQDKSEEVKDSLEKEGSTIKESVKDVGHKIKDIGTSVKNIFKHKSEAAEKEVDNVVDHGTESINEVSERADIIGQSLSEDLQSVEKLIRDDSKKLEDTLQNEASDQYIDQILEDESESAEKEGNIVKRAVKDVGQKVKDVGTSVKNIFKHKTEATAKEVDEVVNQGTESVNKVSEGAESIKMSLSEDLQSVEKSLKDDSKKLKESFDQSIDQMLEDESEEVKKSLEKEGSFIKETVKDVGQKIKDVEAAEKDVNDVVNQGTECVNEMLEEASEKSGKVKKALPEELESIEKSIKDDSKKLRDTLQNEANDIEKKVKEVKEVGSSIQESLNENIDATLKDESEEVKEGLKKEGSILKEAAKDVNQKIKDVGQSVKNIFKRKSEATENEVDTEVDSGTDTVKKVSEGLDQIVQNEASEVEEKIMKVKEIESSVQKSLDQNIDKTLKDESQEGLKKEGSIIKEAKSEATENEVDKEVDSGPDT</sequence>
<feature type="region of interest" description="Disordered" evidence="2">
    <location>
        <begin position="761"/>
        <end position="800"/>
    </location>
</feature>
<feature type="compositionally biased region" description="Basic and acidic residues" evidence="2">
    <location>
        <begin position="766"/>
        <end position="791"/>
    </location>
</feature>
<dbReference type="EnsemblMetazoa" id="MESCA006889-RA">
    <property type="protein sequence ID" value="MESCA006889-PA"/>
    <property type="gene ID" value="MESCA006889"/>
</dbReference>
<feature type="coiled-coil region" evidence="1">
    <location>
        <begin position="1503"/>
        <end position="1530"/>
    </location>
</feature>
<proteinExistence type="predicted"/>
<feature type="compositionally biased region" description="Basic and acidic residues" evidence="2">
    <location>
        <begin position="394"/>
        <end position="415"/>
    </location>
</feature>
<feature type="region of interest" description="Disordered" evidence="2">
    <location>
        <begin position="1652"/>
        <end position="1696"/>
    </location>
</feature>
<feature type="compositionally biased region" description="Basic residues" evidence="2">
    <location>
        <begin position="383"/>
        <end position="393"/>
    </location>
</feature>
<feature type="region of interest" description="Disordered" evidence="2">
    <location>
        <begin position="78"/>
        <end position="251"/>
    </location>
</feature>
<accession>T1GT67</accession>
<feature type="compositionally biased region" description="Basic and acidic residues" evidence="2">
    <location>
        <begin position="319"/>
        <end position="329"/>
    </location>
</feature>
<feature type="compositionally biased region" description="Low complexity" evidence="2">
    <location>
        <begin position="677"/>
        <end position="688"/>
    </location>
</feature>
<evidence type="ECO:0000256" key="2">
    <source>
        <dbReference type="SAM" id="MobiDB-lite"/>
    </source>
</evidence>
<evidence type="ECO:0000256" key="1">
    <source>
        <dbReference type="SAM" id="Coils"/>
    </source>
</evidence>
<name>T1GT67_MEGSC</name>
<feature type="compositionally biased region" description="Polar residues" evidence="2">
    <location>
        <begin position="78"/>
        <end position="93"/>
    </location>
</feature>
<feature type="compositionally biased region" description="Basic and acidic residues" evidence="2">
    <location>
        <begin position="978"/>
        <end position="990"/>
    </location>
</feature>
<feature type="region of interest" description="Disordered" evidence="2">
    <location>
        <begin position="2105"/>
        <end position="2156"/>
    </location>
</feature>
<feature type="compositionally biased region" description="Basic and acidic residues" evidence="2">
    <location>
        <begin position="1666"/>
        <end position="1696"/>
    </location>
</feature>
<protein>
    <submittedName>
        <fullName evidence="3">Uncharacterized protein</fullName>
    </submittedName>
</protein>
<feature type="coiled-coil region" evidence="1">
    <location>
        <begin position="1970"/>
        <end position="1997"/>
    </location>
</feature>
<organism evidence="3 4">
    <name type="scientific">Megaselia scalaris</name>
    <name type="common">Humpbacked fly</name>
    <name type="synonym">Phora scalaris</name>
    <dbReference type="NCBI Taxonomy" id="36166"/>
    <lineage>
        <taxon>Eukaryota</taxon>
        <taxon>Metazoa</taxon>
        <taxon>Ecdysozoa</taxon>
        <taxon>Arthropoda</taxon>
        <taxon>Hexapoda</taxon>
        <taxon>Insecta</taxon>
        <taxon>Pterygota</taxon>
        <taxon>Neoptera</taxon>
        <taxon>Endopterygota</taxon>
        <taxon>Diptera</taxon>
        <taxon>Brachycera</taxon>
        <taxon>Muscomorpha</taxon>
        <taxon>Platypezoidea</taxon>
        <taxon>Phoridae</taxon>
        <taxon>Megaseliini</taxon>
        <taxon>Megaselia</taxon>
    </lineage>
</organism>